<comment type="caution">
    <text evidence="3">The sequence shown here is derived from an EMBL/GenBank/DDBJ whole genome shotgun (WGS) entry which is preliminary data.</text>
</comment>
<keyword evidence="2" id="KW-0732">Signal</keyword>
<gene>
    <name evidence="3" type="ORF">PGT21_031979</name>
    <name evidence="4" type="ORF">PGTUg99_010725</name>
</gene>
<dbReference type="EMBL" id="VSWC01000067">
    <property type="protein sequence ID" value="KAA1096937.1"/>
    <property type="molecule type" value="Genomic_DNA"/>
</dbReference>
<protein>
    <recommendedName>
        <fullName evidence="7">Ecp2 effector protein domain-containing protein</fullName>
    </recommendedName>
</protein>
<evidence type="ECO:0000313" key="6">
    <source>
        <dbReference type="Proteomes" id="UP000325313"/>
    </source>
</evidence>
<accession>A0A5B0P5S5</accession>
<evidence type="ECO:0000256" key="1">
    <source>
        <dbReference type="SAM" id="MobiDB-lite"/>
    </source>
</evidence>
<name>A0A5B0P5S5_PUCGR</name>
<keyword evidence="5" id="KW-1185">Reference proteome</keyword>
<evidence type="ECO:0000313" key="4">
    <source>
        <dbReference type="EMBL" id="KAA1107920.1"/>
    </source>
</evidence>
<evidence type="ECO:0008006" key="7">
    <source>
        <dbReference type="Google" id="ProtNLM"/>
    </source>
</evidence>
<dbReference type="AlphaFoldDB" id="A0A5B0P5S5"/>
<proteinExistence type="predicted"/>
<feature type="region of interest" description="Disordered" evidence="1">
    <location>
        <begin position="218"/>
        <end position="271"/>
    </location>
</feature>
<dbReference type="EMBL" id="VDEP01000306">
    <property type="protein sequence ID" value="KAA1107920.1"/>
    <property type="molecule type" value="Genomic_DNA"/>
</dbReference>
<feature type="chain" id="PRO_5036366348" description="Ecp2 effector protein domain-containing protein" evidence="2">
    <location>
        <begin position="23"/>
        <end position="271"/>
    </location>
</feature>
<dbReference type="OrthoDB" id="2503597at2759"/>
<sequence>MFLTHLAIALATAATSLSNVEALSDRSESAMRPMSLKTIHDANNMALLERYQMGRPGAQMKATVEIYAFKSSATLSKRNNIGEVPGITKPLDMTPSTCTSQVCYPGSFEAPKKADCDVIVDAQLYHSIGSLRSKPGQYVLVYAGTCVVVFQHPMGKGDNKLNLEYNWASLGKIILGIQKQCNKPDALSVGGVCKIDHYLKYNFENVLISLQRYVAPENPQTPMKSGQPGKPANSGKSANSDKSAKSDKSPKSDKPAKQDKSGKPQTPAPQH</sequence>
<feature type="compositionally biased region" description="Low complexity" evidence="1">
    <location>
        <begin position="232"/>
        <end position="241"/>
    </location>
</feature>
<organism evidence="3 5">
    <name type="scientific">Puccinia graminis f. sp. tritici</name>
    <dbReference type="NCBI Taxonomy" id="56615"/>
    <lineage>
        <taxon>Eukaryota</taxon>
        <taxon>Fungi</taxon>
        <taxon>Dikarya</taxon>
        <taxon>Basidiomycota</taxon>
        <taxon>Pucciniomycotina</taxon>
        <taxon>Pucciniomycetes</taxon>
        <taxon>Pucciniales</taxon>
        <taxon>Pucciniaceae</taxon>
        <taxon>Puccinia</taxon>
    </lineage>
</organism>
<dbReference type="Proteomes" id="UP000324748">
    <property type="component" value="Unassembled WGS sequence"/>
</dbReference>
<evidence type="ECO:0000313" key="5">
    <source>
        <dbReference type="Proteomes" id="UP000324748"/>
    </source>
</evidence>
<evidence type="ECO:0000313" key="3">
    <source>
        <dbReference type="EMBL" id="KAA1096937.1"/>
    </source>
</evidence>
<dbReference type="Proteomes" id="UP000325313">
    <property type="component" value="Unassembled WGS sequence"/>
</dbReference>
<feature type="compositionally biased region" description="Basic and acidic residues" evidence="1">
    <location>
        <begin position="242"/>
        <end position="262"/>
    </location>
</feature>
<feature type="signal peptide" evidence="2">
    <location>
        <begin position="1"/>
        <end position="22"/>
    </location>
</feature>
<reference evidence="5 6" key="1">
    <citation type="submission" date="2019-05" db="EMBL/GenBank/DDBJ databases">
        <title>Emergence of the Ug99 lineage of the wheat stem rust pathogen through somatic hybridization.</title>
        <authorList>
            <person name="Li F."/>
            <person name="Upadhyaya N.M."/>
            <person name="Sperschneider J."/>
            <person name="Matny O."/>
            <person name="Nguyen-Phuc H."/>
            <person name="Mago R."/>
            <person name="Raley C."/>
            <person name="Miller M.E."/>
            <person name="Silverstein K.A.T."/>
            <person name="Henningsen E."/>
            <person name="Hirsch C.D."/>
            <person name="Visser B."/>
            <person name="Pretorius Z.A."/>
            <person name="Steffenson B.J."/>
            <person name="Schwessinger B."/>
            <person name="Dodds P.N."/>
            <person name="Figueroa M."/>
        </authorList>
    </citation>
    <scope>NUCLEOTIDE SEQUENCE [LARGE SCALE GENOMIC DNA]</scope>
    <source>
        <strain evidence="3">21-0</strain>
        <strain evidence="4 6">Ug99</strain>
    </source>
</reference>
<evidence type="ECO:0000256" key="2">
    <source>
        <dbReference type="SAM" id="SignalP"/>
    </source>
</evidence>